<sequence length="166" mass="17857">MAAPSTATTGGPPHPRVGVASIITNAQGQVVCGKRLSSHGSGTWQLPGGHLEHGESFFACAEREALEETGLRVRGVKVVAVTNDVFGSLGKHYVTVFVECVMEEAGAQPVAMEPDKCPAWFWKSWAEMRALGEGKGDVEADGQRAELFLPLVHLFEQPSDLDKLMR</sequence>
<dbReference type="InterPro" id="IPR015797">
    <property type="entry name" value="NUDIX_hydrolase-like_dom_sf"/>
</dbReference>
<evidence type="ECO:0000313" key="4">
    <source>
        <dbReference type="EMBL" id="ROT39515.1"/>
    </source>
</evidence>
<evidence type="ECO:0000313" key="5">
    <source>
        <dbReference type="Proteomes" id="UP000272025"/>
    </source>
</evidence>
<dbReference type="PANTHER" id="PTHR16099">
    <property type="entry name" value="8-OXO-DGTP DIPHOSPHATES NUDT15"/>
    <property type="match status" value="1"/>
</dbReference>
<evidence type="ECO:0000259" key="3">
    <source>
        <dbReference type="PROSITE" id="PS51462"/>
    </source>
</evidence>
<dbReference type="PRINTS" id="PR00502">
    <property type="entry name" value="NUDIXFAMILY"/>
</dbReference>
<dbReference type="PROSITE" id="PS00893">
    <property type="entry name" value="NUDIX_BOX"/>
    <property type="match status" value="1"/>
</dbReference>
<dbReference type="Proteomes" id="UP000272025">
    <property type="component" value="Unassembled WGS sequence"/>
</dbReference>
<dbReference type="GO" id="GO:0006203">
    <property type="term" value="P:dGTP catabolic process"/>
    <property type="evidence" value="ECO:0007669"/>
    <property type="project" value="TreeGrafter"/>
</dbReference>
<comment type="similarity">
    <text evidence="2">Belongs to the Nudix hydrolase family.</text>
</comment>
<dbReference type="Gene3D" id="3.90.79.10">
    <property type="entry name" value="Nucleoside Triphosphate Pyrophosphohydrolase"/>
    <property type="match status" value="1"/>
</dbReference>
<dbReference type="OrthoDB" id="447842at2759"/>
<protein>
    <submittedName>
        <fullName evidence="4">Nudix domain-containing protein</fullName>
    </submittedName>
</protein>
<dbReference type="GO" id="GO:0035539">
    <property type="term" value="F:8-oxo-7,8-dihydrodeoxyguanosine triphosphate pyrophosphatase activity"/>
    <property type="evidence" value="ECO:0007669"/>
    <property type="project" value="TreeGrafter"/>
</dbReference>
<dbReference type="CDD" id="cd04678">
    <property type="entry name" value="NUDIX_MTH2_Nudt15"/>
    <property type="match status" value="1"/>
</dbReference>
<dbReference type="InterPro" id="IPR000086">
    <property type="entry name" value="NUDIX_hydrolase_dom"/>
</dbReference>
<dbReference type="InterPro" id="IPR020084">
    <property type="entry name" value="NUDIX_hydrolase_CS"/>
</dbReference>
<dbReference type="FunFam" id="3.90.79.10:FF:000060">
    <property type="entry name" value="Nudix hydrolase 1"/>
    <property type="match status" value="1"/>
</dbReference>
<dbReference type="EMBL" id="ML119053">
    <property type="protein sequence ID" value="ROT39515.1"/>
    <property type="molecule type" value="Genomic_DNA"/>
</dbReference>
<feature type="domain" description="Nudix hydrolase" evidence="3">
    <location>
        <begin position="12"/>
        <end position="150"/>
    </location>
</feature>
<dbReference type="PANTHER" id="PTHR16099:SF5">
    <property type="entry name" value="NUCLEOTIDE TRIPHOSPHATE DIPHOSPHATASE NUDT15"/>
    <property type="match status" value="1"/>
</dbReference>
<proteinExistence type="inferred from homology"/>
<evidence type="ECO:0000256" key="2">
    <source>
        <dbReference type="RuleBase" id="RU003476"/>
    </source>
</evidence>
<dbReference type="GeneID" id="39576423"/>
<reference evidence="4 5" key="1">
    <citation type="journal article" date="2018" name="Mol. Ecol.">
        <title>The obligate alkalophilic soda-lake fungus Sodiomyces alkalinus has shifted to a protein diet.</title>
        <authorList>
            <person name="Grum-Grzhimaylo A.A."/>
            <person name="Falkoski D.L."/>
            <person name="van den Heuvel J."/>
            <person name="Valero-Jimenez C.A."/>
            <person name="Min B."/>
            <person name="Choi I.G."/>
            <person name="Lipzen A."/>
            <person name="Daum C.G."/>
            <person name="Aanen D.K."/>
            <person name="Tsang A."/>
            <person name="Henrissat B."/>
            <person name="Bilanenko E.N."/>
            <person name="de Vries R.P."/>
            <person name="van Kan J.A.L."/>
            <person name="Grigoriev I.V."/>
            <person name="Debets A.J.M."/>
        </authorList>
    </citation>
    <scope>NUCLEOTIDE SEQUENCE [LARGE SCALE GENOMIC DNA]</scope>
    <source>
        <strain evidence="4 5">F11</strain>
    </source>
</reference>
<organism evidence="4 5">
    <name type="scientific">Sodiomyces alkalinus (strain CBS 110278 / VKM F-3762 / F11)</name>
    <name type="common">Alkaliphilic filamentous fungus</name>
    <dbReference type="NCBI Taxonomy" id="1314773"/>
    <lineage>
        <taxon>Eukaryota</taxon>
        <taxon>Fungi</taxon>
        <taxon>Dikarya</taxon>
        <taxon>Ascomycota</taxon>
        <taxon>Pezizomycotina</taxon>
        <taxon>Sordariomycetes</taxon>
        <taxon>Hypocreomycetidae</taxon>
        <taxon>Glomerellales</taxon>
        <taxon>Plectosphaerellaceae</taxon>
        <taxon>Sodiomyces</taxon>
    </lineage>
</organism>
<name>A0A3N2PYT9_SODAK</name>
<evidence type="ECO:0000256" key="1">
    <source>
        <dbReference type="ARBA" id="ARBA00022801"/>
    </source>
</evidence>
<dbReference type="InterPro" id="IPR020476">
    <property type="entry name" value="Nudix_hydrolase"/>
</dbReference>
<dbReference type="PROSITE" id="PS51462">
    <property type="entry name" value="NUDIX"/>
    <property type="match status" value="1"/>
</dbReference>
<dbReference type="RefSeq" id="XP_028467321.1">
    <property type="nucleotide sequence ID" value="XM_028607945.1"/>
</dbReference>
<dbReference type="SUPFAM" id="SSF55811">
    <property type="entry name" value="Nudix"/>
    <property type="match status" value="1"/>
</dbReference>
<dbReference type="Pfam" id="PF00293">
    <property type="entry name" value="NUDIX"/>
    <property type="match status" value="1"/>
</dbReference>
<accession>A0A3N2PYT9</accession>
<keyword evidence="1 2" id="KW-0378">Hydrolase</keyword>
<keyword evidence="5" id="KW-1185">Reference proteome</keyword>
<gene>
    <name evidence="4" type="ORF">SODALDRAFT_274505</name>
</gene>
<dbReference type="GO" id="GO:0005829">
    <property type="term" value="C:cytosol"/>
    <property type="evidence" value="ECO:0007669"/>
    <property type="project" value="TreeGrafter"/>
</dbReference>
<dbReference type="AlphaFoldDB" id="A0A3N2PYT9"/>